<evidence type="ECO:0000313" key="6">
    <source>
        <dbReference type="Proteomes" id="UP000199213"/>
    </source>
</evidence>
<organism evidence="5 6">
    <name type="scientific">Actinopolyspora mzabensis</name>
    <dbReference type="NCBI Taxonomy" id="995066"/>
    <lineage>
        <taxon>Bacteria</taxon>
        <taxon>Bacillati</taxon>
        <taxon>Actinomycetota</taxon>
        <taxon>Actinomycetes</taxon>
        <taxon>Actinopolysporales</taxon>
        <taxon>Actinopolysporaceae</taxon>
        <taxon>Actinopolyspora</taxon>
    </lineage>
</organism>
<dbReference type="OrthoDB" id="5175124at2"/>
<evidence type="ECO:0000256" key="2">
    <source>
        <dbReference type="ARBA" id="ARBA00006411"/>
    </source>
</evidence>
<protein>
    <submittedName>
        <fullName evidence="5">EspG family protein</fullName>
    </submittedName>
</protein>
<accession>A0A1G9C854</accession>
<evidence type="ECO:0000313" key="5">
    <source>
        <dbReference type="EMBL" id="SDK47793.1"/>
    </source>
</evidence>
<keyword evidence="4" id="KW-0143">Chaperone</keyword>
<dbReference type="Pfam" id="PF14011">
    <property type="entry name" value="ESX-1_EspG"/>
    <property type="match status" value="1"/>
</dbReference>
<dbReference type="EMBL" id="FNFM01000008">
    <property type="protein sequence ID" value="SDK47793.1"/>
    <property type="molecule type" value="Genomic_DNA"/>
</dbReference>
<evidence type="ECO:0000256" key="1">
    <source>
        <dbReference type="ARBA" id="ARBA00004496"/>
    </source>
</evidence>
<evidence type="ECO:0000256" key="3">
    <source>
        <dbReference type="ARBA" id="ARBA00022490"/>
    </source>
</evidence>
<comment type="subcellular location">
    <subcellularLocation>
        <location evidence="1">Cytoplasm</location>
    </subcellularLocation>
</comment>
<dbReference type="InterPro" id="IPR025734">
    <property type="entry name" value="EspG"/>
</dbReference>
<dbReference type="RefSeq" id="WP_092629022.1">
    <property type="nucleotide sequence ID" value="NZ_FNFM01000008.1"/>
</dbReference>
<proteinExistence type="inferred from homology"/>
<dbReference type="Proteomes" id="UP000199213">
    <property type="component" value="Unassembled WGS sequence"/>
</dbReference>
<sequence length="251" mass="26954">MVDTITLSLPALDVLGEHLRLDVRRYPFEIPAIADTPAERGDVVRRVWSELETAGLAVDGRPEPEVADALYLISSSECSIAAAGLLDVRNGQRMAARAVATGEVGVAGVITGRGLQLDFMAPETLPEVCARLLPPAPPGSGRETGVPLRLLRDSEHRSAGGVASAGAESPSDVEEITRLHKYRLGHFVVAGTGEDGSRFRMPTLTWFDTDRGRYTMCYGRSEEGETLFCAPADQQGIAARLGEQLRSVREG</sequence>
<keyword evidence="3" id="KW-0963">Cytoplasm</keyword>
<gene>
    <name evidence="5" type="ORF">SAMN04487820_108172</name>
</gene>
<name>A0A1G9C854_ACTMZ</name>
<evidence type="ECO:0000256" key="4">
    <source>
        <dbReference type="ARBA" id="ARBA00023186"/>
    </source>
</evidence>
<dbReference type="AlphaFoldDB" id="A0A1G9C854"/>
<comment type="similarity">
    <text evidence="2">Belongs to the EspG family.</text>
</comment>
<keyword evidence="6" id="KW-1185">Reference proteome</keyword>
<reference evidence="6" key="1">
    <citation type="submission" date="2016-10" db="EMBL/GenBank/DDBJ databases">
        <authorList>
            <person name="Varghese N."/>
            <person name="Submissions S."/>
        </authorList>
    </citation>
    <scope>NUCLEOTIDE SEQUENCE [LARGE SCALE GENOMIC DNA]</scope>
    <source>
        <strain evidence="6">DSM 45460</strain>
    </source>
</reference>